<name>A0A8H3ENY6_9LECA</name>
<keyword evidence="3" id="KW-1185">Reference proteome</keyword>
<dbReference type="OrthoDB" id="10392563at2759"/>
<feature type="region of interest" description="Disordered" evidence="1">
    <location>
        <begin position="273"/>
        <end position="339"/>
    </location>
</feature>
<comment type="caution">
    <text evidence="2">The sequence shown here is derived from an EMBL/GenBank/DDBJ whole genome shotgun (WGS) entry which is preliminary data.</text>
</comment>
<protein>
    <submittedName>
        <fullName evidence="2">Uncharacterized protein</fullName>
    </submittedName>
</protein>
<feature type="region of interest" description="Disordered" evidence="1">
    <location>
        <begin position="70"/>
        <end position="106"/>
    </location>
</feature>
<feature type="region of interest" description="Disordered" evidence="1">
    <location>
        <begin position="35"/>
        <end position="54"/>
    </location>
</feature>
<dbReference type="Proteomes" id="UP000664534">
    <property type="component" value="Unassembled WGS sequence"/>
</dbReference>
<accession>A0A8H3ENY6</accession>
<reference evidence="2" key="1">
    <citation type="submission" date="2021-03" db="EMBL/GenBank/DDBJ databases">
        <authorList>
            <person name="Tagirdzhanova G."/>
        </authorList>
    </citation>
    <scope>NUCLEOTIDE SEQUENCE</scope>
</reference>
<dbReference type="EMBL" id="CAJPDT010000006">
    <property type="protein sequence ID" value="CAF9909447.1"/>
    <property type="molecule type" value="Genomic_DNA"/>
</dbReference>
<dbReference type="AlphaFoldDB" id="A0A8H3ENY6"/>
<feature type="compositionally biased region" description="Polar residues" evidence="1">
    <location>
        <begin position="392"/>
        <end position="424"/>
    </location>
</feature>
<evidence type="ECO:0000256" key="1">
    <source>
        <dbReference type="SAM" id="MobiDB-lite"/>
    </source>
</evidence>
<gene>
    <name evidence="2" type="ORF">IMSHALPRED_008364</name>
</gene>
<feature type="region of interest" description="Disordered" evidence="1">
    <location>
        <begin position="117"/>
        <end position="136"/>
    </location>
</feature>
<feature type="region of interest" description="Disordered" evidence="1">
    <location>
        <begin position="362"/>
        <end position="490"/>
    </location>
</feature>
<sequence>MTRLVPYEDFVSQIVDFDAVVEGIALPNVAGSESLPTLSNSGNHNSANQTQIPDQYPQANNAMSAQPIQYASQSSTILSPTQATTHHDTSIPQQWATPPPTSQYGANDNAYVWEEANDPSDWRLPDPLPGQYPADYFSPIRQQQHAPPVPPKITSSRLRPRSDLNGPNPFPQRRPLPIRYPTEPPLLPPHLQQPKQNQPYNPIVEPYPAAFPFTTTPLASPYLQPPIQNQPYNPSVDPYQAAFPFPAPAMDQLQYQQQQTSIFAQQQLGPIATPNQAAPLLPTPPTDPSPTKILTKPPSAKKKKNQPTPKPKDSNPAGVPKKRGRKPKDFGKTGFINTTLAPEEHHNIAIYGRNSLRGEAGKERLAQSWNQPSVKGKGTHPNEHAPSPITPQPASQSQTPDTAALTTYTAPPQPTQHIQTPNTDNEVHHEVTIARFQSRAPDNAAPHPYYEPPTEQDPASARSAADKPGEAVVQGPETRKRCLTFREWTE</sequence>
<evidence type="ECO:0000313" key="3">
    <source>
        <dbReference type="Proteomes" id="UP000664534"/>
    </source>
</evidence>
<evidence type="ECO:0000313" key="2">
    <source>
        <dbReference type="EMBL" id="CAF9909447.1"/>
    </source>
</evidence>
<proteinExistence type="predicted"/>
<feature type="region of interest" description="Disordered" evidence="1">
    <location>
        <begin position="142"/>
        <end position="201"/>
    </location>
</feature>
<feature type="compositionally biased region" description="Low complexity" evidence="1">
    <location>
        <begin position="189"/>
        <end position="199"/>
    </location>
</feature>
<organism evidence="2 3">
    <name type="scientific">Imshaugia aleurites</name>
    <dbReference type="NCBI Taxonomy" id="172621"/>
    <lineage>
        <taxon>Eukaryota</taxon>
        <taxon>Fungi</taxon>
        <taxon>Dikarya</taxon>
        <taxon>Ascomycota</taxon>
        <taxon>Pezizomycotina</taxon>
        <taxon>Lecanoromycetes</taxon>
        <taxon>OSLEUM clade</taxon>
        <taxon>Lecanoromycetidae</taxon>
        <taxon>Lecanorales</taxon>
        <taxon>Lecanorineae</taxon>
        <taxon>Parmeliaceae</taxon>
        <taxon>Imshaugia</taxon>
    </lineage>
</organism>